<name>A0AAE4S9Z7_9EURY</name>
<reference evidence="1" key="1">
    <citation type="submission" date="2023-06" db="EMBL/GenBank/DDBJ databases">
        <title>Genome sequence of Methancorpusculaceae sp. Ag1.</title>
        <authorList>
            <person name="Protasov E."/>
            <person name="Platt K."/>
            <person name="Poehlein A."/>
            <person name="Daniel R."/>
            <person name="Brune A."/>
        </authorList>
    </citation>
    <scope>NUCLEOTIDE SEQUENCE</scope>
    <source>
        <strain evidence="1">Ag1</strain>
    </source>
</reference>
<proteinExistence type="predicted"/>
<dbReference type="RefSeq" id="WP_338093855.1">
    <property type="nucleotide sequence ID" value="NZ_JAWDKA010000003.1"/>
</dbReference>
<comment type="caution">
    <text evidence="1">The sequence shown here is derived from an EMBL/GenBank/DDBJ whole genome shotgun (WGS) entry which is preliminary data.</text>
</comment>
<dbReference type="EMBL" id="JAWDKA010000003">
    <property type="protein sequence ID" value="MDV0441454.1"/>
    <property type="molecule type" value="Genomic_DNA"/>
</dbReference>
<organism evidence="1 2">
    <name type="scientific">Methanorbis furvi</name>
    <dbReference type="NCBI Taxonomy" id="3028299"/>
    <lineage>
        <taxon>Archaea</taxon>
        <taxon>Methanobacteriati</taxon>
        <taxon>Methanobacteriota</taxon>
        <taxon>Stenosarchaea group</taxon>
        <taxon>Methanomicrobia</taxon>
        <taxon>Methanomicrobiales</taxon>
        <taxon>Methanocorpusculaceae</taxon>
        <taxon>Methanorbis</taxon>
    </lineage>
</organism>
<gene>
    <name evidence="1" type="ORF">McpAg1_06450</name>
</gene>
<protein>
    <submittedName>
        <fullName evidence="1">Uncharacterized protein</fullName>
    </submittedName>
</protein>
<dbReference type="AlphaFoldDB" id="A0AAE4S9Z7"/>
<accession>A0AAE4S9Z7</accession>
<keyword evidence="2" id="KW-1185">Reference proteome</keyword>
<sequence>MTESSGYFGSTYCCPACGSSFSLILREITGTGIVDGAPVLRCPACHADTAIRVSQSEMRTITTYVLSRTEAKKLIQSRIQEKRNPVKGGI</sequence>
<evidence type="ECO:0000313" key="2">
    <source>
        <dbReference type="Proteomes" id="UP001273136"/>
    </source>
</evidence>
<evidence type="ECO:0000313" key="1">
    <source>
        <dbReference type="EMBL" id="MDV0441454.1"/>
    </source>
</evidence>
<dbReference type="Proteomes" id="UP001273136">
    <property type="component" value="Unassembled WGS sequence"/>
</dbReference>